<gene>
    <name evidence="3" type="ORF">SIL20_15180</name>
</gene>
<comment type="caution">
    <text evidence="3">The sequence shown here is derived from an EMBL/GenBank/DDBJ whole genome shotgun (WGS) entry which is preliminary data.</text>
</comment>
<dbReference type="InterPro" id="IPR041329">
    <property type="entry name" value="YubB_C"/>
</dbReference>
<dbReference type="AlphaFoldDB" id="A0AAJ2VV96"/>
<reference evidence="3" key="1">
    <citation type="submission" date="2023-11" db="EMBL/GenBank/DDBJ databases">
        <title>Scandinavium wanjuensis sp. nov., isolated from lettuce South Korea.</title>
        <authorList>
            <person name="Park J."/>
            <person name="Park S."/>
            <person name="Oh K.K."/>
            <person name="Cho G.S."/>
            <person name="Franz C.M.A.P."/>
        </authorList>
    </citation>
    <scope>NUCLEOTIDE SEQUENCE</scope>
    <source>
        <strain evidence="3">V105_12</strain>
    </source>
</reference>
<name>A0AAJ2VV96_9ENTR</name>
<sequence>MPNWCANRIRITVPACLQADLEAWVSGAEYPYYKRAINQSIRLFIAGVAGRLKPAIEMHYLPYPALTANGWTEPSETALAFGAWVALLGQNAWLDKACCSVIDQCYRTTGIAGLTWDALTVPEQARVEEMMRGKTHDWGHCLLRTISCAELFDSLEAGPEGEAFDLRLIFPTRLACEINGFNGRLLNEVPSAYDLYCTNYGIKWPSASDAEITGGHGWLEIDVDTPWAPPVEPVMEALSGRWGCTIDHWFSEAGSDFCGYRRYEEGCVVDCLDDCLEYGEEDEYGWTDVTGPDWLQGNVPHYGG</sequence>
<evidence type="ECO:0000313" key="4">
    <source>
        <dbReference type="Proteomes" id="UP001282336"/>
    </source>
</evidence>
<dbReference type="Proteomes" id="UP001282336">
    <property type="component" value="Unassembled WGS sequence"/>
</dbReference>
<feature type="domain" description="DUF1281" evidence="1">
    <location>
        <begin position="30"/>
        <end position="204"/>
    </location>
</feature>
<evidence type="ECO:0000259" key="2">
    <source>
        <dbReference type="Pfam" id="PF18406"/>
    </source>
</evidence>
<evidence type="ECO:0000259" key="1">
    <source>
        <dbReference type="Pfam" id="PF06924"/>
    </source>
</evidence>
<dbReference type="Gene3D" id="3.30.70.1270">
    <property type="entry name" value="Api92-like domains"/>
    <property type="match status" value="1"/>
</dbReference>
<organism evidence="3 4">
    <name type="scientific">Scandinavium lactucae</name>
    <dbReference type="NCBI Taxonomy" id="3095028"/>
    <lineage>
        <taxon>Bacteria</taxon>
        <taxon>Pseudomonadati</taxon>
        <taxon>Pseudomonadota</taxon>
        <taxon>Gammaproteobacteria</taxon>
        <taxon>Enterobacterales</taxon>
        <taxon>Enterobacteriaceae</taxon>
        <taxon>Scandinavium</taxon>
    </lineage>
</organism>
<protein>
    <submittedName>
        <fullName evidence="3">DUF1281 domain-containing protein</fullName>
    </submittedName>
</protein>
<accession>A0AAJ2VV96</accession>
<dbReference type="RefSeq" id="WP_319629329.1">
    <property type="nucleotide sequence ID" value="NZ_JAWXRB010000009.1"/>
</dbReference>
<evidence type="ECO:0000313" key="3">
    <source>
        <dbReference type="EMBL" id="MDX6032847.1"/>
    </source>
</evidence>
<dbReference type="InterPro" id="IPR009694">
    <property type="entry name" value="DUF1281"/>
</dbReference>
<dbReference type="EMBL" id="JAWXRC010000035">
    <property type="protein sequence ID" value="MDX6032847.1"/>
    <property type="molecule type" value="Genomic_DNA"/>
</dbReference>
<dbReference type="Pfam" id="PF18406">
    <property type="entry name" value="DUF1281_C"/>
    <property type="match status" value="1"/>
</dbReference>
<feature type="domain" description="YubB ferredoxin-like" evidence="2">
    <location>
        <begin position="209"/>
        <end position="280"/>
    </location>
</feature>
<proteinExistence type="predicted"/>
<dbReference type="InterPro" id="IPR023136">
    <property type="entry name" value="Api92-like_dom_sf"/>
</dbReference>
<dbReference type="Gene3D" id="1.10.3530.10">
    <property type="entry name" value="Api92-like"/>
    <property type="match status" value="1"/>
</dbReference>
<dbReference type="SUPFAM" id="SSF160940">
    <property type="entry name" value="Api92-like"/>
    <property type="match status" value="1"/>
</dbReference>
<dbReference type="Pfam" id="PF06924">
    <property type="entry name" value="DUF1281"/>
    <property type="match status" value="1"/>
</dbReference>